<sequence length="1067" mass="120281">MTQFKEEPGFLSRLLSRNASPEAPPPAPPEDAEPEGARFLTRVADFFSFNSRTDTPAAVLTEASASSSSNVSSARSPSKRVHGKSRHRKPAAIAEHPLASVIDYLENGLWALYHNETTASSSATPAMPKRIEKMLIEVTKWWNQERARNADTDGLNETLFLSKCFSFATGNQLVTDLLAPAPDSRKPPLYHALRDSIKRLFPNAPKTWNVCDLHLMSELPENFGSFKNSYIFIGSNDPNKLYYVDPSGEHSEVRINDFFLLKHEINSLRERNEDKLPLSAAQITSVITSNGGHTPCMIDAEAARTALRRHLEALVYYADYLDTLTCRQAILTPFTNLSTHSRLLLEALITAYPELNASEEVFANWKPYLTNLQETIEKLPQSRREPLTALCDAISDHLDNGRVSQFLPGRTLSHEKIEPLVSAIPKCVPQDGDLTREALSEACAVAEALGQHMAKFTQALQERAARDAKEAAAKKALDEAEALFATERHTVKALLKKNSTLLTELNKAIVKLYGLPEIHPGQETLQMVTAAYREKERAEAFRDATFTPQATSSSSSSQNEPPEDRHAWLKQILLNNQHITPKLEALISAAGEYIELLTKIFNTESENQLRRAEALEIELGALVGNDNKAIQSLRTAASRQRQISKDPIHLNELRVDVDRYCACLTSLFVKEYWPRVSVGLKANCTRKINELDARIIEPVAVDGHRDNPYTSAIIRGNTSLKERMAALRARLSELTFENRKEWNQEIRCGLANAERLLVELGLTREKRLAWEQVQEKIVVLEGYQHHLSFTGNTCNPYHERNFCHTLDLSQLSTDLASLIGRFRGLQEALQSVSTTPAIVGQSHPAITNMRTWERMAEDQDLQSDFERCTATANQRIASFEEHDKRLRNRSLAVAEDILRTVETYKNGLVQNDPRRLYLDEVSNAITRANYEFLDPRNLLKNRGVHQRTNPAEAYRQQLSSIVTGRLQNDLERFSDGENSTFYQWVRRYIFYPLQCIGNLCSSNRFFVTWGATELERNMARLGDTNLNPETTPNWRPNLKRDEDDDFSASDDGNPGRGYQLSNAPGTI</sequence>
<feature type="region of interest" description="Disordered" evidence="1">
    <location>
        <begin position="543"/>
        <end position="564"/>
    </location>
</feature>
<dbReference type="PATRIC" id="fig|45065.4.peg.322"/>
<feature type="compositionally biased region" description="Low complexity" evidence="1">
    <location>
        <begin position="63"/>
        <end position="76"/>
    </location>
</feature>
<dbReference type="RefSeq" id="WP_028385930.1">
    <property type="nucleotide sequence ID" value="NZ_CAAAHN010000010.1"/>
</dbReference>
<evidence type="ECO:0000313" key="2">
    <source>
        <dbReference type="EMBL" id="KTD04060.1"/>
    </source>
</evidence>
<gene>
    <name evidence="2" type="ORF">Lgee_0303</name>
</gene>
<dbReference type="STRING" id="45065.Lgee_0303"/>
<organism evidence="2 3">
    <name type="scientific">Legionella geestiana</name>
    <dbReference type="NCBI Taxonomy" id="45065"/>
    <lineage>
        <taxon>Bacteria</taxon>
        <taxon>Pseudomonadati</taxon>
        <taxon>Pseudomonadota</taxon>
        <taxon>Gammaproteobacteria</taxon>
        <taxon>Legionellales</taxon>
        <taxon>Legionellaceae</taxon>
        <taxon>Legionella</taxon>
    </lineage>
</organism>
<feature type="compositionally biased region" description="Polar residues" evidence="1">
    <location>
        <begin position="1024"/>
        <end position="1034"/>
    </location>
</feature>
<feature type="region of interest" description="Disordered" evidence="1">
    <location>
        <begin position="1"/>
        <end position="37"/>
    </location>
</feature>
<protein>
    <submittedName>
        <fullName evidence="2">Uncharacterized protein</fullName>
    </submittedName>
</protein>
<accession>A0A0W0U8S1</accession>
<dbReference type="AlphaFoldDB" id="A0A0W0U8S1"/>
<keyword evidence="3" id="KW-1185">Reference proteome</keyword>
<comment type="caution">
    <text evidence="2">The sequence shown here is derived from an EMBL/GenBank/DDBJ whole genome shotgun (WGS) entry which is preliminary data.</text>
</comment>
<feature type="region of interest" description="Disordered" evidence="1">
    <location>
        <begin position="61"/>
        <end position="92"/>
    </location>
</feature>
<dbReference type="OrthoDB" id="5651600at2"/>
<feature type="region of interest" description="Disordered" evidence="1">
    <location>
        <begin position="1020"/>
        <end position="1067"/>
    </location>
</feature>
<evidence type="ECO:0000313" key="3">
    <source>
        <dbReference type="Proteomes" id="UP000054785"/>
    </source>
</evidence>
<proteinExistence type="predicted"/>
<reference evidence="2 3" key="1">
    <citation type="submission" date="2015-11" db="EMBL/GenBank/DDBJ databases">
        <title>Genomic analysis of 38 Legionella species identifies large and diverse effector repertoires.</title>
        <authorList>
            <person name="Burstein D."/>
            <person name="Amaro F."/>
            <person name="Zusman T."/>
            <person name="Lifshitz Z."/>
            <person name="Cohen O."/>
            <person name="Gilbert J.A."/>
            <person name="Pupko T."/>
            <person name="Shuman H.A."/>
            <person name="Segal G."/>
        </authorList>
    </citation>
    <scope>NUCLEOTIDE SEQUENCE [LARGE SCALE GENOMIC DNA]</scope>
    <source>
        <strain evidence="2 3">ATCC 49504</strain>
    </source>
</reference>
<feature type="compositionally biased region" description="Basic residues" evidence="1">
    <location>
        <begin position="77"/>
        <end position="90"/>
    </location>
</feature>
<dbReference type="EMBL" id="LNYC01000006">
    <property type="protein sequence ID" value="KTD04060.1"/>
    <property type="molecule type" value="Genomic_DNA"/>
</dbReference>
<name>A0A0W0U8S1_9GAMM</name>
<evidence type="ECO:0000256" key="1">
    <source>
        <dbReference type="SAM" id="MobiDB-lite"/>
    </source>
</evidence>
<dbReference type="Proteomes" id="UP000054785">
    <property type="component" value="Unassembled WGS sequence"/>
</dbReference>